<comment type="similarity">
    <text evidence="1">Belongs to the CTAG/PCC1 family.</text>
</comment>
<sequence length="84" mass="9625">MKLELQIKIPYENEKIAKIIERSITPDNYGAPINTNIQMNIENSFLSIRILSTDDIPSFLRTVDDLLVCINLTEKILKEFASIT</sequence>
<evidence type="ECO:0000256" key="1">
    <source>
        <dbReference type="ARBA" id="ARBA00007073"/>
    </source>
</evidence>
<dbReference type="InterPro" id="IPR015419">
    <property type="entry name" value="CTAG/Pcc1"/>
</dbReference>
<name>A0A520KEK3_9CREN</name>
<dbReference type="AlphaFoldDB" id="A0A520KEK3"/>
<dbReference type="Proteomes" id="UP000316080">
    <property type="component" value="Unassembled WGS sequence"/>
</dbReference>
<evidence type="ECO:0000313" key="2">
    <source>
        <dbReference type="EMBL" id="RZN55558.1"/>
    </source>
</evidence>
<evidence type="ECO:0000313" key="5">
    <source>
        <dbReference type="Proteomes" id="UP000317265"/>
    </source>
</evidence>
<reference evidence="2 4" key="2">
    <citation type="journal article" date="2019" name="Nat. Microbiol.">
        <title>Wide diversity of methane and short-chain alkane metabolisms in uncultured archaea.</title>
        <authorList>
            <person name="Borrel G."/>
            <person name="Adam P.S."/>
            <person name="McKay L.J."/>
            <person name="Chen L.X."/>
            <person name="Sierra-Garcia I.N."/>
            <person name="Sieber C.M."/>
            <person name="Letourneur Q."/>
            <person name="Ghozlane A."/>
            <person name="Andersen G.L."/>
            <person name="Li W.J."/>
            <person name="Hallam S.J."/>
            <person name="Muyzer G."/>
            <person name="de Oliveira V.M."/>
            <person name="Inskeep W.P."/>
            <person name="Banfield J.F."/>
            <person name="Gribaldo S."/>
        </authorList>
    </citation>
    <scope>NUCLEOTIDE SEQUENCE [LARGE SCALE GENOMIC DNA]</scope>
    <source>
        <strain evidence="2">Verst-YHS</strain>
    </source>
</reference>
<organism evidence="2 4">
    <name type="scientific">Thermoproteota archaeon</name>
    <dbReference type="NCBI Taxonomy" id="2056631"/>
    <lineage>
        <taxon>Archaea</taxon>
        <taxon>Thermoproteota</taxon>
    </lineage>
</organism>
<accession>A0A520KEK3</accession>
<evidence type="ECO:0000313" key="3">
    <source>
        <dbReference type="EMBL" id="TDA39389.1"/>
    </source>
</evidence>
<protein>
    <recommendedName>
        <fullName evidence="6">KEOPS complex subunit</fullName>
    </recommendedName>
</protein>
<proteinExistence type="inferred from homology"/>
<dbReference type="EMBL" id="QNVI01000028">
    <property type="protein sequence ID" value="TDA39389.1"/>
    <property type="molecule type" value="Genomic_DNA"/>
</dbReference>
<dbReference type="Proteomes" id="UP000317265">
    <property type="component" value="Unassembled WGS sequence"/>
</dbReference>
<evidence type="ECO:0000313" key="4">
    <source>
        <dbReference type="Proteomes" id="UP000316080"/>
    </source>
</evidence>
<gene>
    <name evidence="3" type="ORF">DSO09_02380</name>
    <name evidence="2" type="ORF">EF809_05060</name>
</gene>
<dbReference type="Pfam" id="PF09341">
    <property type="entry name" value="Pcc1"/>
    <property type="match status" value="1"/>
</dbReference>
<evidence type="ECO:0008006" key="6">
    <source>
        <dbReference type="Google" id="ProtNLM"/>
    </source>
</evidence>
<comment type="caution">
    <text evidence="2">The sequence shown here is derived from an EMBL/GenBank/DDBJ whole genome shotgun (WGS) entry which is preliminary data.</text>
</comment>
<dbReference type="Gene3D" id="3.30.310.50">
    <property type="entry name" value="Alpha-D-phosphohexomutase, C-terminal domain"/>
    <property type="match status" value="1"/>
</dbReference>
<reference evidence="3 5" key="1">
    <citation type="journal article" date="2019" name="Nat. Microbiol.">
        <title>Expanding anaerobic alkane metabolism in the domain of Archaea.</title>
        <authorList>
            <person name="Wang Y."/>
            <person name="Wegener G."/>
            <person name="Hou J."/>
            <person name="Wang F."/>
            <person name="Xiao X."/>
        </authorList>
    </citation>
    <scope>NUCLEOTIDE SEQUENCE [LARGE SCALE GENOMIC DNA]</scope>
    <source>
        <strain evidence="3">WYZ-LMO11</strain>
    </source>
</reference>
<dbReference type="EMBL" id="RXIH01000041">
    <property type="protein sequence ID" value="RZN55558.1"/>
    <property type="molecule type" value="Genomic_DNA"/>
</dbReference>
<dbReference type="NCBIfam" id="NF011470">
    <property type="entry name" value="PRK14887.1"/>
    <property type="match status" value="1"/>
</dbReference>